<reference evidence="5" key="1">
    <citation type="journal article" date="2023" name="Mol. Phylogenet. Evol.">
        <title>Genome-scale phylogeny and comparative genomics of the fungal order Sordariales.</title>
        <authorList>
            <person name="Hensen N."/>
            <person name="Bonometti L."/>
            <person name="Westerberg I."/>
            <person name="Brannstrom I.O."/>
            <person name="Guillou S."/>
            <person name="Cros-Aarteil S."/>
            <person name="Calhoun S."/>
            <person name="Haridas S."/>
            <person name="Kuo A."/>
            <person name="Mondo S."/>
            <person name="Pangilinan J."/>
            <person name="Riley R."/>
            <person name="LaButti K."/>
            <person name="Andreopoulos B."/>
            <person name="Lipzen A."/>
            <person name="Chen C."/>
            <person name="Yan M."/>
            <person name="Daum C."/>
            <person name="Ng V."/>
            <person name="Clum A."/>
            <person name="Steindorff A."/>
            <person name="Ohm R.A."/>
            <person name="Martin F."/>
            <person name="Silar P."/>
            <person name="Natvig D.O."/>
            <person name="Lalanne C."/>
            <person name="Gautier V."/>
            <person name="Ament-Velasquez S.L."/>
            <person name="Kruys A."/>
            <person name="Hutchinson M.I."/>
            <person name="Powell A.J."/>
            <person name="Barry K."/>
            <person name="Miller A.N."/>
            <person name="Grigoriev I.V."/>
            <person name="Debuchy R."/>
            <person name="Gladieux P."/>
            <person name="Hiltunen Thoren M."/>
            <person name="Johannesson H."/>
        </authorList>
    </citation>
    <scope>NUCLEOTIDE SEQUENCE</scope>
    <source>
        <strain evidence="5">CBS 958.72</strain>
    </source>
</reference>
<dbReference type="AlphaFoldDB" id="A0AAE0KBV2"/>
<dbReference type="InterPro" id="IPR036788">
    <property type="entry name" value="T_IF-3_C_sf"/>
</dbReference>
<proteinExistence type="inferred from homology"/>
<dbReference type="Proteomes" id="UP001287356">
    <property type="component" value="Unassembled WGS sequence"/>
</dbReference>
<dbReference type="GO" id="GO:0003743">
    <property type="term" value="F:translation initiation factor activity"/>
    <property type="evidence" value="ECO:0007669"/>
    <property type="project" value="UniProtKB-KW"/>
</dbReference>
<evidence type="ECO:0000256" key="1">
    <source>
        <dbReference type="ARBA" id="ARBA00005439"/>
    </source>
</evidence>
<dbReference type="InterPro" id="IPR001288">
    <property type="entry name" value="Translation_initiation_fac_3"/>
</dbReference>
<dbReference type="EMBL" id="JAULSN010000004">
    <property type="protein sequence ID" value="KAK3373701.1"/>
    <property type="molecule type" value="Genomic_DNA"/>
</dbReference>
<evidence type="ECO:0000256" key="2">
    <source>
        <dbReference type="ARBA" id="ARBA00022540"/>
    </source>
</evidence>
<dbReference type="GO" id="GO:0005739">
    <property type="term" value="C:mitochondrion"/>
    <property type="evidence" value="ECO:0007669"/>
    <property type="project" value="TreeGrafter"/>
</dbReference>
<comment type="caution">
    <text evidence="5">The sequence shown here is derived from an EMBL/GenBank/DDBJ whole genome shotgun (WGS) entry which is preliminary data.</text>
</comment>
<protein>
    <recommendedName>
        <fullName evidence="7">Translation initiation factor 3 N-terminal domain-containing protein</fullName>
    </recommendedName>
</protein>
<evidence type="ECO:0000256" key="3">
    <source>
        <dbReference type="ARBA" id="ARBA00022917"/>
    </source>
</evidence>
<dbReference type="Gene3D" id="3.30.110.10">
    <property type="entry name" value="Translation initiation factor 3 (IF-3), C-terminal domain"/>
    <property type="match status" value="1"/>
</dbReference>
<reference evidence="5" key="2">
    <citation type="submission" date="2023-06" db="EMBL/GenBank/DDBJ databases">
        <authorList>
            <consortium name="Lawrence Berkeley National Laboratory"/>
            <person name="Haridas S."/>
            <person name="Hensen N."/>
            <person name="Bonometti L."/>
            <person name="Westerberg I."/>
            <person name="Brannstrom I.O."/>
            <person name="Guillou S."/>
            <person name="Cros-Aarteil S."/>
            <person name="Calhoun S."/>
            <person name="Kuo A."/>
            <person name="Mondo S."/>
            <person name="Pangilinan J."/>
            <person name="Riley R."/>
            <person name="Labutti K."/>
            <person name="Andreopoulos B."/>
            <person name="Lipzen A."/>
            <person name="Chen C."/>
            <person name="Yanf M."/>
            <person name="Daum C."/>
            <person name="Ng V."/>
            <person name="Clum A."/>
            <person name="Steindorff A."/>
            <person name="Ohm R."/>
            <person name="Martin F."/>
            <person name="Silar P."/>
            <person name="Natvig D."/>
            <person name="Lalanne C."/>
            <person name="Gautier V."/>
            <person name="Ament-Velasquez S.L."/>
            <person name="Kruys A."/>
            <person name="Hutchinson M.I."/>
            <person name="Powell A.J."/>
            <person name="Barry K."/>
            <person name="Miller A.N."/>
            <person name="Grigoriev I.V."/>
            <person name="Debuchy R."/>
            <person name="Gladieux P."/>
            <person name="Thoren M.H."/>
            <person name="Johannesson H."/>
        </authorList>
    </citation>
    <scope>NUCLEOTIDE SEQUENCE</scope>
    <source>
        <strain evidence="5">CBS 958.72</strain>
    </source>
</reference>
<dbReference type="GO" id="GO:0070124">
    <property type="term" value="P:mitochondrial translational initiation"/>
    <property type="evidence" value="ECO:0007669"/>
    <property type="project" value="TreeGrafter"/>
</dbReference>
<evidence type="ECO:0000256" key="4">
    <source>
        <dbReference type="SAM" id="MobiDB-lite"/>
    </source>
</evidence>
<dbReference type="GO" id="GO:0043022">
    <property type="term" value="F:ribosome binding"/>
    <property type="evidence" value="ECO:0007669"/>
    <property type="project" value="TreeGrafter"/>
</dbReference>
<dbReference type="PANTHER" id="PTHR10938">
    <property type="entry name" value="TRANSLATION INITIATION FACTOR IF-3"/>
    <property type="match status" value="1"/>
</dbReference>
<organism evidence="5 6">
    <name type="scientific">Lasiosphaeria ovina</name>
    <dbReference type="NCBI Taxonomy" id="92902"/>
    <lineage>
        <taxon>Eukaryota</taxon>
        <taxon>Fungi</taxon>
        <taxon>Dikarya</taxon>
        <taxon>Ascomycota</taxon>
        <taxon>Pezizomycotina</taxon>
        <taxon>Sordariomycetes</taxon>
        <taxon>Sordariomycetidae</taxon>
        <taxon>Sordariales</taxon>
        <taxon>Lasiosphaeriaceae</taxon>
        <taxon>Lasiosphaeria</taxon>
    </lineage>
</organism>
<name>A0AAE0KBV2_9PEZI</name>
<keyword evidence="6" id="KW-1185">Reference proteome</keyword>
<keyword evidence="2" id="KW-0396">Initiation factor</keyword>
<comment type="similarity">
    <text evidence="1">Belongs to the IF-3 family.</text>
</comment>
<dbReference type="PANTHER" id="PTHR10938:SF0">
    <property type="entry name" value="TRANSLATION INITIATION FACTOR IF-3, MITOCHONDRIAL"/>
    <property type="match status" value="1"/>
</dbReference>
<feature type="region of interest" description="Disordered" evidence="4">
    <location>
        <begin position="306"/>
        <end position="352"/>
    </location>
</feature>
<evidence type="ECO:0000313" key="6">
    <source>
        <dbReference type="Proteomes" id="UP001287356"/>
    </source>
</evidence>
<dbReference type="GO" id="GO:0032790">
    <property type="term" value="P:ribosome disassembly"/>
    <property type="evidence" value="ECO:0007669"/>
    <property type="project" value="TreeGrafter"/>
</dbReference>
<accession>A0AAE0KBV2</accession>
<keyword evidence="3" id="KW-0648">Protein biosynthesis</keyword>
<feature type="compositionally biased region" description="Polar residues" evidence="4">
    <location>
        <begin position="342"/>
        <end position="352"/>
    </location>
</feature>
<evidence type="ECO:0008006" key="7">
    <source>
        <dbReference type="Google" id="ProtNLM"/>
    </source>
</evidence>
<gene>
    <name evidence="5" type="ORF">B0T24DRAFT_624234</name>
</gene>
<evidence type="ECO:0000313" key="5">
    <source>
        <dbReference type="EMBL" id="KAK3373701.1"/>
    </source>
</evidence>
<sequence length="352" mass="39046">MTSSSRINGHWGKKAGTNLFLKSRAAVLTCRRLPLPRPRKARAAMKGSQCLFNSAAALRRVFVSNALPSVGPWQMRRLILPLASSSRAAAPSSQLRGFVSSAPLSANRGGAKKQLKLPADRYPRDRNIDSPWIQLRDEETGRLLEPERTRDVLARIDLKNYSLITLMMPKVAGEEGEDDAAAEGDDAARKTGNPYPVCRIIDRRAEYAEALAKNKEERKQNVSTKEVEINWAIDPHDLQTRLRQVKGFLNDGFKVEITMQRNPKKRKKVASAEEARETYQTLRAAIAEVPGTTDVKPPVGTVGTKLQLVLQGPPREKSAKEPKQKPEKQSAIRRRERAMAQNAENGGQTATA</sequence>
<feature type="compositionally biased region" description="Basic and acidic residues" evidence="4">
    <location>
        <begin position="314"/>
        <end position="330"/>
    </location>
</feature>
<dbReference type="SUPFAM" id="SSF55200">
    <property type="entry name" value="Translation initiation factor IF3, C-terminal domain"/>
    <property type="match status" value="1"/>
</dbReference>